<comment type="similarity">
    <text evidence="1">Belongs to the aldehyde dehydrogenase family.</text>
</comment>
<dbReference type="EMBL" id="JAWHQM010000025">
    <property type="protein sequence ID" value="KAK5632581.1"/>
    <property type="molecule type" value="Genomic_DNA"/>
</dbReference>
<dbReference type="Proteomes" id="UP001305414">
    <property type="component" value="Unassembled WGS sequence"/>
</dbReference>
<dbReference type="Gene3D" id="3.40.309.10">
    <property type="entry name" value="Aldehyde Dehydrogenase, Chain A, domain 2"/>
    <property type="match status" value="2"/>
</dbReference>
<dbReference type="AlphaFoldDB" id="A0AAN7UTQ0"/>
<evidence type="ECO:0000259" key="5">
    <source>
        <dbReference type="Pfam" id="PF00171"/>
    </source>
</evidence>
<dbReference type="SUPFAM" id="SSF53720">
    <property type="entry name" value="ALDH-like"/>
    <property type="match status" value="1"/>
</dbReference>
<dbReference type="Pfam" id="PF00171">
    <property type="entry name" value="Aldedh"/>
    <property type="match status" value="2"/>
</dbReference>
<proteinExistence type="inferred from homology"/>
<keyword evidence="2" id="KW-0560">Oxidoreductase</keyword>
<dbReference type="InterPro" id="IPR016160">
    <property type="entry name" value="Ald_DH_CS_CYS"/>
</dbReference>
<comment type="catalytic activity">
    <reaction evidence="4">
        <text>an aldehyde + NAD(+) + H2O = a carboxylate + NADH + 2 H(+)</text>
        <dbReference type="Rhea" id="RHEA:16185"/>
        <dbReference type="ChEBI" id="CHEBI:15377"/>
        <dbReference type="ChEBI" id="CHEBI:15378"/>
        <dbReference type="ChEBI" id="CHEBI:17478"/>
        <dbReference type="ChEBI" id="CHEBI:29067"/>
        <dbReference type="ChEBI" id="CHEBI:57540"/>
        <dbReference type="ChEBI" id="CHEBI:57945"/>
        <dbReference type="EC" id="1.2.1.3"/>
    </reaction>
</comment>
<dbReference type="InterPro" id="IPR016161">
    <property type="entry name" value="Ald_DH/histidinol_DH"/>
</dbReference>
<gene>
    <name evidence="6" type="ORF">RRF57_008295</name>
</gene>
<organism evidence="6 7">
    <name type="scientific">Xylaria bambusicola</name>
    <dbReference type="NCBI Taxonomy" id="326684"/>
    <lineage>
        <taxon>Eukaryota</taxon>
        <taxon>Fungi</taxon>
        <taxon>Dikarya</taxon>
        <taxon>Ascomycota</taxon>
        <taxon>Pezizomycotina</taxon>
        <taxon>Sordariomycetes</taxon>
        <taxon>Xylariomycetidae</taxon>
        <taxon>Xylariales</taxon>
        <taxon>Xylariaceae</taxon>
        <taxon>Xylaria</taxon>
    </lineage>
</organism>
<name>A0AAN7UTQ0_9PEZI</name>
<keyword evidence="7" id="KW-1185">Reference proteome</keyword>
<evidence type="ECO:0000256" key="1">
    <source>
        <dbReference type="ARBA" id="ARBA00009986"/>
    </source>
</evidence>
<reference evidence="6 7" key="1">
    <citation type="submission" date="2023-10" db="EMBL/GenBank/DDBJ databases">
        <title>Draft genome sequence of Xylaria bambusicola isolate GMP-LS, the root and basal stem rot pathogen of sugarcane in Indonesia.</title>
        <authorList>
            <person name="Selvaraj P."/>
            <person name="Muralishankar V."/>
            <person name="Muruganantham S."/>
            <person name="Sp S."/>
            <person name="Haryani S."/>
            <person name="Lau K.J.X."/>
            <person name="Naqvi N.I."/>
        </authorList>
    </citation>
    <scope>NUCLEOTIDE SEQUENCE [LARGE SCALE GENOMIC DNA]</scope>
    <source>
        <strain evidence="6">GMP-LS</strain>
    </source>
</reference>
<dbReference type="PROSITE" id="PS00070">
    <property type="entry name" value="ALDEHYDE_DEHYDR_CYS"/>
    <property type="match status" value="1"/>
</dbReference>
<dbReference type="PANTHER" id="PTHR11699">
    <property type="entry name" value="ALDEHYDE DEHYDROGENASE-RELATED"/>
    <property type="match status" value="1"/>
</dbReference>
<dbReference type="InterPro" id="IPR016162">
    <property type="entry name" value="Ald_DH_N"/>
</dbReference>
<dbReference type="InterPro" id="IPR016163">
    <property type="entry name" value="Ald_DH_C"/>
</dbReference>
<comment type="caution">
    <text evidence="6">The sequence shown here is derived from an EMBL/GenBank/DDBJ whole genome shotgun (WGS) entry which is preliminary data.</text>
</comment>
<dbReference type="InterPro" id="IPR015590">
    <property type="entry name" value="Aldehyde_DH_dom"/>
</dbReference>
<sequence>MTLEDDVQYEDAEVKIVGTYVPIGVTAAISPWNFPLILSSVKVVSALATGNCVIIKPSPFTPYAILKFCELVQSVLPPGVFQALYGGADLGERMTLHRGIDQISFTGTVAVGQRILQNCTKTMKKVILEMAGNDAAIICEDADLEKVIPNVAHGCFFHAGQVCVASKRIYVHESLYDKFMELFVEEAKKWSPNNVLFAPLSNRPNFERAKSIIEDSKKNNYNIILGGEVKSDEKGFWMPPTIIAKPPEESRIVQEEQFGKHILVLIRNHECVYILYYKTNTCANTAPITPVMTWSDEDDVIARANLENAGLGASLYTSDLDKARRIAQRLESGSVWINRFERPHFGAYFAGWKLSGFGGELGKRGLYDYCQVQCLHFHK</sequence>
<accession>A0AAN7UTQ0</accession>
<evidence type="ECO:0000313" key="6">
    <source>
        <dbReference type="EMBL" id="KAK5632581.1"/>
    </source>
</evidence>
<protein>
    <recommendedName>
        <fullName evidence="3">aldehyde dehydrogenase (NAD(+))</fullName>
        <ecNumber evidence="3">1.2.1.3</ecNumber>
    </recommendedName>
</protein>
<dbReference type="Gene3D" id="3.40.605.10">
    <property type="entry name" value="Aldehyde Dehydrogenase, Chain A, domain 1"/>
    <property type="match status" value="2"/>
</dbReference>
<feature type="domain" description="Aldehyde dehydrogenase" evidence="5">
    <location>
        <begin position="286"/>
        <end position="373"/>
    </location>
</feature>
<evidence type="ECO:0000313" key="7">
    <source>
        <dbReference type="Proteomes" id="UP001305414"/>
    </source>
</evidence>
<evidence type="ECO:0000256" key="4">
    <source>
        <dbReference type="ARBA" id="ARBA00049194"/>
    </source>
</evidence>
<evidence type="ECO:0000256" key="2">
    <source>
        <dbReference type="ARBA" id="ARBA00023002"/>
    </source>
</evidence>
<dbReference type="EC" id="1.2.1.3" evidence="3"/>
<feature type="domain" description="Aldehyde dehydrogenase" evidence="5">
    <location>
        <begin position="11"/>
        <end position="259"/>
    </location>
</feature>
<dbReference type="GO" id="GO:0004029">
    <property type="term" value="F:aldehyde dehydrogenase (NAD+) activity"/>
    <property type="evidence" value="ECO:0007669"/>
    <property type="project" value="UniProtKB-EC"/>
</dbReference>
<evidence type="ECO:0000256" key="3">
    <source>
        <dbReference type="ARBA" id="ARBA00024226"/>
    </source>
</evidence>